<dbReference type="OrthoDB" id="9788108at2"/>
<evidence type="ECO:0000259" key="8">
    <source>
        <dbReference type="PROSITE" id="PS50928"/>
    </source>
</evidence>
<dbReference type="PANTHER" id="PTHR30193">
    <property type="entry name" value="ABC TRANSPORTER PERMEASE PROTEIN"/>
    <property type="match status" value="1"/>
</dbReference>
<dbReference type="AlphaFoldDB" id="A0A3M8A8Z9"/>
<evidence type="ECO:0000313" key="11">
    <source>
        <dbReference type="Proteomes" id="UP000276178"/>
    </source>
</evidence>
<keyword evidence="6 7" id="KW-0472">Membrane</keyword>
<gene>
    <name evidence="9" type="ORF">BAG01nite_47170</name>
    <name evidence="10" type="ORF">EB820_24300</name>
</gene>
<dbReference type="GeneID" id="82810202"/>
<evidence type="ECO:0000313" key="9">
    <source>
        <dbReference type="EMBL" id="GED28615.1"/>
    </source>
</evidence>
<dbReference type="Proteomes" id="UP000276178">
    <property type="component" value="Unassembled WGS sequence"/>
</dbReference>
<dbReference type="Proteomes" id="UP000317180">
    <property type="component" value="Unassembled WGS sequence"/>
</dbReference>
<protein>
    <submittedName>
        <fullName evidence="10">Sugar ABC transporter permease</fullName>
    </submittedName>
</protein>
<evidence type="ECO:0000256" key="4">
    <source>
        <dbReference type="ARBA" id="ARBA00022692"/>
    </source>
</evidence>
<dbReference type="RefSeq" id="WP_005832620.1">
    <property type="nucleotide sequence ID" value="NZ_BJOD01000083.1"/>
</dbReference>
<dbReference type="CDD" id="cd06261">
    <property type="entry name" value="TM_PBP2"/>
    <property type="match status" value="1"/>
</dbReference>
<dbReference type="InterPro" id="IPR000515">
    <property type="entry name" value="MetI-like"/>
</dbReference>
<sequence length="318" mass="36064">MLELPNKLQAQPDVKTKQKRNWLDSEGRWGLLLVSPYLVHFLVFVLGTSLASLYFSFSDYDILNPPKWTGLDNYEKLFADPLFYQALWNTVYFTLLYVPAKTFLALLLAVALNQKLKGLKLFRMAHFLPVISSWTVIAYVADAVFNQRIGFANAILAKFGIAPQNWLIDEVWVIPVLVLIAIWKSVGYMMIIFLAGLQGISHDMYEAASIDGANAWQKFWQVTVPMISGTTFLVIILNTIYSFQNFEQIFVMTGGSTEAGSTGGANNASLVLMLLMFRQGFSFYKMGYASAIAWVLFLILLAITLLQFKLQKKWVHYD</sequence>
<evidence type="ECO:0000313" key="12">
    <source>
        <dbReference type="Proteomes" id="UP000317180"/>
    </source>
</evidence>
<dbReference type="EMBL" id="RHHN01000092">
    <property type="protein sequence ID" value="RNB47733.1"/>
    <property type="molecule type" value="Genomic_DNA"/>
</dbReference>
<evidence type="ECO:0000256" key="5">
    <source>
        <dbReference type="ARBA" id="ARBA00022989"/>
    </source>
</evidence>
<feature type="transmembrane region" description="Helical" evidence="7">
    <location>
        <begin position="218"/>
        <end position="241"/>
    </location>
</feature>
<comment type="caution">
    <text evidence="10">The sequence shown here is derived from an EMBL/GenBank/DDBJ whole genome shotgun (WGS) entry which is preliminary data.</text>
</comment>
<accession>A0A3M8A8Z9</accession>
<dbReference type="Gene3D" id="1.10.3720.10">
    <property type="entry name" value="MetI-like"/>
    <property type="match status" value="1"/>
</dbReference>
<dbReference type="SUPFAM" id="SSF161098">
    <property type="entry name" value="MetI-like"/>
    <property type="match status" value="1"/>
</dbReference>
<proteinExistence type="inferred from homology"/>
<dbReference type="GO" id="GO:0005886">
    <property type="term" value="C:plasma membrane"/>
    <property type="evidence" value="ECO:0007669"/>
    <property type="project" value="UniProtKB-SubCell"/>
</dbReference>
<name>A0A3M8A8Z9_9BACL</name>
<feature type="domain" description="ABC transmembrane type-1" evidence="8">
    <location>
        <begin position="87"/>
        <end position="307"/>
    </location>
</feature>
<dbReference type="GO" id="GO:0055085">
    <property type="term" value="P:transmembrane transport"/>
    <property type="evidence" value="ECO:0007669"/>
    <property type="project" value="InterPro"/>
</dbReference>
<comment type="similarity">
    <text evidence="7">Belongs to the binding-protein-dependent transport system permease family.</text>
</comment>
<evidence type="ECO:0000313" key="10">
    <source>
        <dbReference type="EMBL" id="RNB47733.1"/>
    </source>
</evidence>
<evidence type="ECO:0000256" key="2">
    <source>
        <dbReference type="ARBA" id="ARBA00022448"/>
    </source>
</evidence>
<reference evidence="10 11" key="1">
    <citation type="submission" date="2018-10" db="EMBL/GenBank/DDBJ databases">
        <title>Phylogenomics of Brevibacillus.</title>
        <authorList>
            <person name="Dunlap C."/>
        </authorList>
    </citation>
    <scope>NUCLEOTIDE SEQUENCE [LARGE SCALE GENOMIC DNA]</scope>
    <source>
        <strain evidence="10 11">NRRL NRS 1219</strain>
    </source>
</reference>
<feature type="transmembrane region" description="Helical" evidence="7">
    <location>
        <begin position="172"/>
        <end position="197"/>
    </location>
</feature>
<reference evidence="9 12" key="2">
    <citation type="submission" date="2019-06" db="EMBL/GenBank/DDBJ databases">
        <title>Whole genome shotgun sequence of Brevibacillus agri NBRC 15538.</title>
        <authorList>
            <person name="Hosoyama A."/>
            <person name="Uohara A."/>
            <person name="Ohji S."/>
            <person name="Ichikawa N."/>
        </authorList>
    </citation>
    <scope>NUCLEOTIDE SEQUENCE [LARGE SCALE GENOMIC DNA]</scope>
    <source>
        <strain evidence="9 12">NBRC 15538</strain>
    </source>
</reference>
<dbReference type="EMBL" id="BJOD01000083">
    <property type="protein sequence ID" value="GED28615.1"/>
    <property type="molecule type" value="Genomic_DNA"/>
</dbReference>
<keyword evidence="4 7" id="KW-0812">Transmembrane</keyword>
<dbReference type="PANTHER" id="PTHR30193:SF1">
    <property type="entry name" value="ABC TRANSPORTER PERMEASE PROTEIN YESP-RELATED"/>
    <property type="match status" value="1"/>
</dbReference>
<dbReference type="PROSITE" id="PS50928">
    <property type="entry name" value="ABC_TM1"/>
    <property type="match status" value="1"/>
</dbReference>
<organism evidence="10 11">
    <name type="scientific">Brevibacillus agri</name>
    <dbReference type="NCBI Taxonomy" id="51101"/>
    <lineage>
        <taxon>Bacteria</taxon>
        <taxon>Bacillati</taxon>
        <taxon>Bacillota</taxon>
        <taxon>Bacilli</taxon>
        <taxon>Bacillales</taxon>
        <taxon>Paenibacillaceae</taxon>
        <taxon>Brevibacillus</taxon>
    </lineage>
</organism>
<keyword evidence="5 7" id="KW-1133">Transmembrane helix</keyword>
<dbReference type="InterPro" id="IPR051393">
    <property type="entry name" value="ABC_transporter_permease"/>
</dbReference>
<keyword evidence="3" id="KW-1003">Cell membrane</keyword>
<dbReference type="InterPro" id="IPR035906">
    <property type="entry name" value="MetI-like_sf"/>
</dbReference>
<evidence type="ECO:0000256" key="6">
    <source>
        <dbReference type="ARBA" id="ARBA00023136"/>
    </source>
</evidence>
<evidence type="ECO:0000256" key="7">
    <source>
        <dbReference type="RuleBase" id="RU363032"/>
    </source>
</evidence>
<evidence type="ECO:0000256" key="1">
    <source>
        <dbReference type="ARBA" id="ARBA00004651"/>
    </source>
</evidence>
<feature type="transmembrane region" description="Helical" evidence="7">
    <location>
        <begin position="91"/>
        <end position="112"/>
    </location>
</feature>
<feature type="transmembrane region" description="Helical" evidence="7">
    <location>
        <begin position="124"/>
        <end position="141"/>
    </location>
</feature>
<keyword evidence="2 7" id="KW-0813">Transport</keyword>
<dbReference type="Pfam" id="PF00528">
    <property type="entry name" value="BPD_transp_1"/>
    <property type="match status" value="1"/>
</dbReference>
<feature type="transmembrane region" description="Helical" evidence="7">
    <location>
        <begin position="29"/>
        <end position="57"/>
    </location>
</feature>
<comment type="subcellular location">
    <subcellularLocation>
        <location evidence="1 7">Cell membrane</location>
        <topology evidence="1 7">Multi-pass membrane protein</topology>
    </subcellularLocation>
</comment>
<feature type="transmembrane region" description="Helical" evidence="7">
    <location>
        <begin position="286"/>
        <end position="306"/>
    </location>
</feature>
<evidence type="ECO:0000256" key="3">
    <source>
        <dbReference type="ARBA" id="ARBA00022475"/>
    </source>
</evidence>
<keyword evidence="12" id="KW-1185">Reference proteome</keyword>